<name>A0ACB8SB55_9AGAM</name>
<dbReference type="Proteomes" id="UP000814033">
    <property type="component" value="Unassembled WGS sequence"/>
</dbReference>
<organism evidence="1 2">
    <name type="scientific">Auriscalpium vulgare</name>
    <dbReference type="NCBI Taxonomy" id="40419"/>
    <lineage>
        <taxon>Eukaryota</taxon>
        <taxon>Fungi</taxon>
        <taxon>Dikarya</taxon>
        <taxon>Basidiomycota</taxon>
        <taxon>Agaricomycotina</taxon>
        <taxon>Agaricomycetes</taxon>
        <taxon>Russulales</taxon>
        <taxon>Auriscalpiaceae</taxon>
        <taxon>Auriscalpium</taxon>
    </lineage>
</organism>
<gene>
    <name evidence="1" type="ORF">FA95DRAFT_1673747</name>
</gene>
<accession>A0ACB8SB55</accession>
<protein>
    <submittedName>
        <fullName evidence="1">Uncharacterized protein</fullName>
    </submittedName>
</protein>
<evidence type="ECO:0000313" key="2">
    <source>
        <dbReference type="Proteomes" id="UP000814033"/>
    </source>
</evidence>
<proteinExistence type="predicted"/>
<evidence type="ECO:0000313" key="1">
    <source>
        <dbReference type="EMBL" id="KAI0053829.1"/>
    </source>
</evidence>
<comment type="caution">
    <text evidence="1">The sequence shown here is derived from an EMBL/GenBank/DDBJ whole genome shotgun (WGS) entry which is preliminary data.</text>
</comment>
<reference evidence="1" key="2">
    <citation type="journal article" date="2022" name="New Phytol.">
        <title>Evolutionary transition to the ectomycorrhizal habit in the genomes of a hyperdiverse lineage of mushroom-forming fungi.</title>
        <authorList>
            <person name="Looney B."/>
            <person name="Miyauchi S."/>
            <person name="Morin E."/>
            <person name="Drula E."/>
            <person name="Courty P.E."/>
            <person name="Kohler A."/>
            <person name="Kuo A."/>
            <person name="LaButti K."/>
            <person name="Pangilinan J."/>
            <person name="Lipzen A."/>
            <person name="Riley R."/>
            <person name="Andreopoulos W."/>
            <person name="He G."/>
            <person name="Johnson J."/>
            <person name="Nolan M."/>
            <person name="Tritt A."/>
            <person name="Barry K.W."/>
            <person name="Grigoriev I.V."/>
            <person name="Nagy L.G."/>
            <person name="Hibbett D."/>
            <person name="Henrissat B."/>
            <person name="Matheny P.B."/>
            <person name="Labbe J."/>
            <person name="Martin F.M."/>
        </authorList>
    </citation>
    <scope>NUCLEOTIDE SEQUENCE</scope>
    <source>
        <strain evidence="1">FP105234-sp</strain>
    </source>
</reference>
<keyword evidence="2" id="KW-1185">Reference proteome</keyword>
<sequence length="101" mass="11477">MSQLTNKLLCRISSDSNMSPKSPEQTLNDFVSRDPAVRYTFDSERDAPQSEICRDTENKECIKLQMNAKRLFEAMQANGFYCALPSNPARTHMECTPIPKS</sequence>
<reference evidence="1" key="1">
    <citation type="submission" date="2021-02" db="EMBL/GenBank/DDBJ databases">
        <authorList>
            <consortium name="DOE Joint Genome Institute"/>
            <person name="Ahrendt S."/>
            <person name="Looney B.P."/>
            <person name="Miyauchi S."/>
            <person name="Morin E."/>
            <person name="Drula E."/>
            <person name="Courty P.E."/>
            <person name="Chicoki N."/>
            <person name="Fauchery L."/>
            <person name="Kohler A."/>
            <person name="Kuo A."/>
            <person name="Labutti K."/>
            <person name="Pangilinan J."/>
            <person name="Lipzen A."/>
            <person name="Riley R."/>
            <person name="Andreopoulos W."/>
            <person name="He G."/>
            <person name="Johnson J."/>
            <person name="Barry K.W."/>
            <person name="Grigoriev I.V."/>
            <person name="Nagy L."/>
            <person name="Hibbett D."/>
            <person name="Henrissat B."/>
            <person name="Matheny P.B."/>
            <person name="Labbe J."/>
            <person name="Martin F."/>
        </authorList>
    </citation>
    <scope>NUCLEOTIDE SEQUENCE</scope>
    <source>
        <strain evidence="1">FP105234-sp</strain>
    </source>
</reference>
<dbReference type="EMBL" id="MU275838">
    <property type="protein sequence ID" value="KAI0053829.1"/>
    <property type="molecule type" value="Genomic_DNA"/>
</dbReference>